<comment type="caution">
    <text evidence="5">The sequence shown here is derived from an EMBL/GenBank/DDBJ whole genome shotgun (WGS) entry which is preliminary data.</text>
</comment>
<dbReference type="Pfam" id="PF20220">
    <property type="entry name" value="ABC_toxin_N"/>
    <property type="match status" value="1"/>
</dbReference>
<feature type="domain" description="ABC toxin N-terminal" evidence="4">
    <location>
        <begin position="1195"/>
        <end position="1318"/>
    </location>
</feature>
<keyword evidence="1" id="KW-0175">Coiled coil</keyword>
<feature type="domain" description="Neuraminidase-like" evidence="3">
    <location>
        <begin position="1349"/>
        <end position="1512"/>
    </location>
</feature>
<protein>
    <recommendedName>
        <fullName evidence="7">Virulence plasmid A protein</fullName>
    </recommendedName>
</protein>
<reference evidence="5" key="2">
    <citation type="submission" date="2020-02" db="EMBL/GenBank/DDBJ databases">
        <authorList>
            <person name="Gilchrist C.L.M."/>
            <person name="Chooi Y.-H."/>
        </authorList>
    </citation>
    <scope>NUCLEOTIDE SEQUENCE</scope>
    <source>
        <strain evidence="5">MST-FP2251</strain>
    </source>
</reference>
<dbReference type="InterPro" id="IPR040840">
    <property type="entry name" value="TcA_TcB_BD"/>
</dbReference>
<gene>
    <name evidence="5" type="ORF">FE257_000693</name>
</gene>
<organism evidence="5 6">
    <name type="scientific">Aspergillus nanangensis</name>
    <dbReference type="NCBI Taxonomy" id="2582783"/>
    <lineage>
        <taxon>Eukaryota</taxon>
        <taxon>Fungi</taxon>
        <taxon>Dikarya</taxon>
        <taxon>Ascomycota</taxon>
        <taxon>Pezizomycotina</taxon>
        <taxon>Eurotiomycetes</taxon>
        <taxon>Eurotiomycetidae</taxon>
        <taxon>Eurotiales</taxon>
        <taxon>Aspergillaceae</taxon>
        <taxon>Aspergillus</taxon>
        <taxon>Aspergillus subgen. Circumdati</taxon>
    </lineage>
</organism>
<evidence type="ECO:0000313" key="6">
    <source>
        <dbReference type="Proteomes" id="UP001194746"/>
    </source>
</evidence>
<dbReference type="Proteomes" id="UP001194746">
    <property type="component" value="Unassembled WGS sequence"/>
</dbReference>
<sequence length="2555" mass="283937">MTTALDPQLLRLLLQRYPSLSAPLTRVFGRAHEDPRGLSQALGAACAQAHPADAHRLHFIDQLLSSTSQNLPLLSYLLADPRITSLRDVAIRACSLSVEACPLEVLCTLRVQMLGTEPTATLYGLLGLESFPESDEVRQGARAVMRQWLDTNIDISKDPIRRHLRDVRYFEPVPQVHRSAVYALIAVLQRLQAVVRDPIDVGSLLQASFHSAAFIACQSSASFVAKMTTVGLSAKSALLIYQQACLINTRNEQLGVTALRARNEVPLAVTGSAQGPWLAETGTAEDAHTNINLSNLFPSVVQDTACEDCGSVTSAAAYFVDMLHQLSLWPVNRNPEDKSLQDKLFERRSDLGNLQLSCANTNVVIPYIDLAMEALEAIVVSANPNLSDSYNMDDLDNTDDDLAAPRHVNYDVYEKTIAQLVFPMAQFPYNQAVDTMRAFVQAMGTSRPDLVVALCSEQRLIALASLARNEQSINEAAAVLDRFSAAEALTLQQEDYVAITHEAVQTQDFLGISARDEYQRQIGVQPVAAYWGYQSSDDMLSTSDTGTGLTLVKDQFLPRAEITFAQLLSLLTTSFVGQLLVIEMPDKRQLFSGKLQDMRLRQSFIRLWKKVQWTVEDTDAVITTLAGGNSDTGVISPDTITRMAGVQRLSAMATVGVPELLPLWGDINTNGPSSLYARLFLSTRLTPANSAFQPQDGKYLADPTVKLSDHRRVLQSALQLTDAGFDAIVATADVSDTLSLSNVSLVYRIALFCRLLAIRPEQYRSFQSLFSGVDLFSTPRATIDIVRRYNDLTSVGWSVDSLGLITQNELNTQDVAKTGMQIGDIVSTVIGVIASNTRPSLASDGAPDPKETTRTQVVRMSQILQPSFSDLDSEILQFMISEVLTVGNADSALKALVNMLPPNINLPRFDGYFTPPTTDMYTFITTDISGTPELYLDGVKIDFAPSTDNKTRTSLSPRRLVNGQSYSMHWNGSLKTQLTWQTMAPETSAFTPAMVLDQASVDVTSAVFLGLWRVSQLARVYQLEVDEIHYFQTDLAGFHFDALTLADIEHVGAYVGLRNSFPSHQNDSSSLLGLRKWLANPDDPTTIATRLGAVGGWDGSLVQQVLSAHYPGLDSASLVALFQQDNLATVLTIQKAMGAVTKLVTIPGVLAELLYKLAQPAIKPADIPCVDFANATEWRLAIHAQRTSSLRDANDRLRENQRSALVSYLLQQDFIRKCGITDFDGLYEHFLIDMQMGAGMKTSRLQLAISVVQLFVQRCMLGLERDNGVASTDVSRDDWEYMLRYRLWEANRKAFLYPENWIDSTLRDDKTEQFASFEASVIRTTLTTDSIEEALKTYIYASDEVADLEPLAYLWERRNVGDGISADRGSIHLFGRSRTTPYGYFYRRVDIRGPEDDMFCFWGSWEKLDVGIVPQEVDEDGRKLEKPGAYLVPTVLNGRLYLFLPHLTLKTISNNAQGSQTFETMSKEPSAAVGATCFWEMTMGWTELRNGKWTPKQVSQGVLEIAGAATTDKGYQPAPSQGVWDEAQQLPHIGSFRFWTNIRQGQATFTTEVFDILRVEVERWVGPQPNGIPDMSAYVAYSLGSYELRGQRLVLVDADPSLTWKQTITTDFMRLSFQVNAKDDKTVPQTNNMIDHGSGKRIYLTCSEPPKMTAEYTWTMSWDEINYDRPTGFLLNIGTEHEAQTVLGYPEALPDLKRDPYYDVPSDTVPIANQASPAMLETATFGTGFLDLFQTLSSFPKAWYADAFGHYHRDVYHEQADPNALYSWEIGVHAVSLLMERLQATGQYELALTVARCAFDPTIEGTDLTRCWLFPPFRDAATAADTTDSLDDSWADKLALAEWNANRASVHAAARGRPVAYMKRLAMKYIEILLDAGDAFFRQNTLEMLPLAMQRYIEASHVFGPAPVAMPELGKRTLLTYNQLAALNLSKNPNPSVDLELDFPFQSEPATRGRSVVSSAAPMSYIQTGYFCVPSNSAVIALKQRIDDRMYKIRNNLDLYGNAQDRALFEPPIDPGALFQGMSAQMSASAFAADLSSPMPKYRFQALIRQARLLTEELKSMESLILGIREKKDAEALLVLTTNHQKTVQDLVLTTKQLQKVETQKSIDVLQETRRMHETRLGFYLALTGDNQNYQIPGPTQDWEDIPQALNTVSTDDLRLTPYEALEIDDLRTAMVLTTGAASLDTLAATLHVVPQLMINGQPLGVGVSTEVGTGLTARALQATALSIRQNGDFIKIMDRQIEALQAQIDRCGSEIAAQTQEIACTVELQTWLQSKYTNEQLYHWLDNQYSRLYQDTYRLAIDMAQRVQIAYGFENPRDQTAYLRAVGAGYWDSGHDGLLAGATLALDLNRIEIAYMNSKPFDFEMEKRVSLRQLDPWALLDLRDKGTAKFSLSEFLFDMDFPGHYCRRIVSQLKATSSSSPCTLIDLSTDYASSWILFRDQLATGTKSPVTMTLAGIDRLLPFWTGGSRVTVDQISVIVQPQSPGLDLSTTLSIKEFDSVQWVSGTHSFKDTTVLMVDAVDKVLPSTWTVSVDNPQNVLYKMSKMWVVVQYTVG</sequence>
<keyword evidence="6" id="KW-1185">Reference proteome</keyword>
<evidence type="ECO:0000259" key="2">
    <source>
        <dbReference type="Pfam" id="PF18276"/>
    </source>
</evidence>
<dbReference type="Pfam" id="PF18276">
    <property type="entry name" value="TcA_TcB_BD"/>
    <property type="match status" value="1"/>
</dbReference>
<dbReference type="Pfam" id="PF18413">
    <property type="entry name" value="Neuraminidase"/>
    <property type="match status" value="1"/>
</dbReference>
<dbReference type="EMBL" id="VCAU01000102">
    <property type="protein sequence ID" value="KAF9885167.1"/>
    <property type="molecule type" value="Genomic_DNA"/>
</dbReference>
<accession>A0AAD4CGD5</accession>
<evidence type="ECO:0000259" key="4">
    <source>
        <dbReference type="Pfam" id="PF20220"/>
    </source>
</evidence>
<evidence type="ECO:0000256" key="1">
    <source>
        <dbReference type="SAM" id="Coils"/>
    </source>
</evidence>
<evidence type="ECO:0000313" key="5">
    <source>
        <dbReference type="EMBL" id="KAF9885167.1"/>
    </source>
</evidence>
<feature type="domain" description="Tc toxin complex TcA C-terminal TcB-binding" evidence="2">
    <location>
        <begin position="2240"/>
        <end position="2412"/>
    </location>
</feature>
<evidence type="ECO:0000259" key="3">
    <source>
        <dbReference type="Pfam" id="PF18413"/>
    </source>
</evidence>
<evidence type="ECO:0008006" key="7">
    <source>
        <dbReference type="Google" id="ProtNLM"/>
    </source>
</evidence>
<feature type="coiled-coil region" evidence="1">
    <location>
        <begin position="2235"/>
        <end position="2262"/>
    </location>
</feature>
<dbReference type="InterPro" id="IPR041079">
    <property type="entry name" value="Neuraminidase-like"/>
</dbReference>
<name>A0AAD4CGD5_ASPNN</name>
<proteinExistence type="predicted"/>
<dbReference type="InterPro" id="IPR046839">
    <property type="entry name" value="ABC_toxin_N"/>
</dbReference>
<reference evidence="5" key="1">
    <citation type="journal article" date="2019" name="Beilstein J. Org. Chem.">
        <title>Nanangenines: drimane sesquiterpenoids as the dominant metabolite cohort of a novel Australian fungus, Aspergillus nanangensis.</title>
        <authorList>
            <person name="Lacey H.J."/>
            <person name="Gilchrist C.L.M."/>
            <person name="Crombie A."/>
            <person name="Kalaitzis J.A."/>
            <person name="Vuong D."/>
            <person name="Rutledge P.J."/>
            <person name="Turner P."/>
            <person name="Pitt J.I."/>
            <person name="Lacey E."/>
            <person name="Chooi Y.H."/>
            <person name="Piggott A.M."/>
        </authorList>
    </citation>
    <scope>NUCLEOTIDE SEQUENCE</scope>
    <source>
        <strain evidence="5">MST-FP2251</strain>
    </source>
</reference>